<accession>A0A2S9J3C6</accession>
<proteinExistence type="predicted"/>
<dbReference type="SUPFAM" id="SSF56300">
    <property type="entry name" value="Metallo-dependent phosphatases"/>
    <property type="match status" value="1"/>
</dbReference>
<dbReference type="OrthoDB" id="596345at2"/>
<evidence type="ECO:0000256" key="1">
    <source>
        <dbReference type="ARBA" id="ARBA00022729"/>
    </source>
</evidence>
<comment type="caution">
    <text evidence="3">The sequence shown here is derived from an EMBL/GenBank/DDBJ whole genome shotgun (WGS) entry which is preliminary data.</text>
</comment>
<dbReference type="EMBL" id="PVBQ01000007">
    <property type="protein sequence ID" value="PRD47254.1"/>
    <property type="molecule type" value="Genomic_DNA"/>
</dbReference>
<dbReference type="Proteomes" id="UP000239711">
    <property type="component" value="Unassembled WGS sequence"/>
</dbReference>
<sequence>MNNRRNFLKQASLLSVGAFTTNIATPVFAIANRRQESARADSLTVPPYLQNLTATSVYVMFITAVKSYSWIEYEGQNGAVQKAHMEEDGLYDAYVKLNKIYISGLQPGRTYRYRVCSKPITLFEPYKLEYGEEVRTAWFTFNTPATDAQEASCVVLNDIHDSPEAFGKLLSLVKDRPYEFVALNGDTFHYQTDEQQIVDHLLLPCTNIFASQKPFLMIRGNHETRGKFRREFKNYFALPDDKYHFSFEQGPIFWVVLDTGEDKPDDHPVYAGIVDFDGVRERQAKWLAEVVETKAYKKAKYRVVLMHIPPHHSGDWHGPMHCQKLFSPIFEANNVDLVIAGHTHRYGVHPPDSNHTYPIVIGGGSKDGSRTIMHVAANTQQLHLDMIRDDGEKVGEYTVKAR</sequence>
<protein>
    <submittedName>
        <fullName evidence="3">Metallophosphoesterase</fullName>
    </submittedName>
</protein>
<dbReference type="InterPro" id="IPR029052">
    <property type="entry name" value="Metallo-depent_PP-like"/>
</dbReference>
<dbReference type="PANTHER" id="PTHR22953:SF153">
    <property type="entry name" value="PURPLE ACID PHOSPHATASE"/>
    <property type="match status" value="1"/>
</dbReference>
<organism evidence="3 4">
    <name type="scientific">Sphingobacterium haloxyli</name>
    <dbReference type="NCBI Taxonomy" id="2100533"/>
    <lineage>
        <taxon>Bacteria</taxon>
        <taxon>Pseudomonadati</taxon>
        <taxon>Bacteroidota</taxon>
        <taxon>Sphingobacteriia</taxon>
        <taxon>Sphingobacteriales</taxon>
        <taxon>Sphingobacteriaceae</taxon>
        <taxon>Sphingobacterium</taxon>
    </lineage>
</organism>
<dbReference type="InterPro" id="IPR006311">
    <property type="entry name" value="TAT_signal"/>
</dbReference>
<dbReference type="GO" id="GO:0046872">
    <property type="term" value="F:metal ion binding"/>
    <property type="evidence" value="ECO:0007669"/>
    <property type="project" value="InterPro"/>
</dbReference>
<evidence type="ECO:0000313" key="4">
    <source>
        <dbReference type="Proteomes" id="UP000239711"/>
    </source>
</evidence>
<name>A0A2S9J3C6_9SPHI</name>
<feature type="domain" description="Calcineurin-like phosphoesterase" evidence="2">
    <location>
        <begin position="154"/>
        <end position="346"/>
    </location>
</feature>
<dbReference type="InterPro" id="IPR039331">
    <property type="entry name" value="PAPs-like"/>
</dbReference>
<dbReference type="GO" id="GO:0003993">
    <property type="term" value="F:acid phosphatase activity"/>
    <property type="evidence" value="ECO:0007669"/>
    <property type="project" value="InterPro"/>
</dbReference>
<keyword evidence="4" id="KW-1185">Reference proteome</keyword>
<reference evidence="3 4" key="1">
    <citation type="submission" date="2018-02" db="EMBL/GenBank/DDBJ databases">
        <title>The draft genome of Sphingobacterium sp. 5JN-11.</title>
        <authorList>
            <person name="Liu L."/>
            <person name="Li L."/>
            <person name="Liang L."/>
            <person name="Zhang X."/>
            <person name="Wang T."/>
        </authorList>
    </citation>
    <scope>NUCLEOTIDE SEQUENCE [LARGE SCALE GENOMIC DNA]</scope>
    <source>
        <strain evidence="3 4">5JN-11</strain>
    </source>
</reference>
<dbReference type="InterPro" id="IPR004843">
    <property type="entry name" value="Calcineurin-like_PHP"/>
</dbReference>
<dbReference type="Gene3D" id="3.60.21.10">
    <property type="match status" value="1"/>
</dbReference>
<evidence type="ECO:0000259" key="2">
    <source>
        <dbReference type="Pfam" id="PF00149"/>
    </source>
</evidence>
<dbReference type="PROSITE" id="PS51318">
    <property type="entry name" value="TAT"/>
    <property type="match status" value="1"/>
</dbReference>
<dbReference type="AlphaFoldDB" id="A0A2S9J3C6"/>
<dbReference type="InterPro" id="IPR008963">
    <property type="entry name" value="Purple_acid_Pase-like_N"/>
</dbReference>
<dbReference type="Pfam" id="PF00149">
    <property type="entry name" value="Metallophos"/>
    <property type="match status" value="1"/>
</dbReference>
<keyword evidence="1" id="KW-0732">Signal</keyword>
<gene>
    <name evidence="3" type="ORF">C5745_10510</name>
</gene>
<evidence type="ECO:0000313" key="3">
    <source>
        <dbReference type="EMBL" id="PRD47254.1"/>
    </source>
</evidence>
<dbReference type="PANTHER" id="PTHR22953">
    <property type="entry name" value="ACID PHOSPHATASE RELATED"/>
    <property type="match status" value="1"/>
</dbReference>
<dbReference type="SUPFAM" id="SSF49363">
    <property type="entry name" value="Purple acid phosphatase, N-terminal domain"/>
    <property type="match status" value="1"/>
</dbReference>
<dbReference type="RefSeq" id="WP_105716968.1">
    <property type="nucleotide sequence ID" value="NZ_PVBQ01000007.1"/>
</dbReference>